<feature type="compositionally biased region" description="Pro residues" evidence="1">
    <location>
        <begin position="208"/>
        <end position="220"/>
    </location>
</feature>
<dbReference type="Pfam" id="PF13508">
    <property type="entry name" value="Acetyltransf_7"/>
    <property type="match status" value="1"/>
</dbReference>
<dbReference type="Proteomes" id="UP000749559">
    <property type="component" value="Unassembled WGS sequence"/>
</dbReference>
<dbReference type="InterPro" id="IPR039840">
    <property type="entry name" value="NAA80"/>
</dbReference>
<dbReference type="OrthoDB" id="329272at2759"/>
<evidence type="ECO:0000259" key="2">
    <source>
        <dbReference type="PROSITE" id="PS51186"/>
    </source>
</evidence>
<dbReference type="GO" id="GO:0005737">
    <property type="term" value="C:cytoplasm"/>
    <property type="evidence" value="ECO:0007669"/>
    <property type="project" value="TreeGrafter"/>
</dbReference>
<evidence type="ECO:0000256" key="1">
    <source>
        <dbReference type="SAM" id="MobiDB-lite"/>
    </source>
</evidence>
<dbReference type="EMBL" id="CAIIXF020000008">
    <property type="protein sequence ID" value="CAH1792518.1"/>
    <property type="molecule type" value="Genomic_DNA"/>
</dbReference>
<dbReference type="Gene3D" id="3.40.630.30">
    <property type="match status" value="1"/>
</dbReference>
<evidence type="ECO:0000313" key="3">
    <source>
        <dbReference type="EMBL" id="CAH1792518.1"/>
    </source>
</evidence>
<gene>
    <name evidence="3" type="ORF">OFUS_LOCUS17476</name>
</gene>
<dbReference type="InterPro" id="IPR000182">
    <property type="entry name" value="GNAT_dom"/>
</dbReference>
<dbReference type="PANTHER" id="PTHR13538">
    <property type="entry name" value="N-ACETYLTRANSFERASE 6"/>
    <property type="match status" value="1"/>
</dbReference>
<feature type="domain" description="N-acetyltransferase" evidence="2">
    <location>
        <begin position="6"/>
        <end position="154"/>
    </location>
</feature>
<dbReference type="AlphaFoldDB" id="A0A8S4PH75"/>
<dbReference type="PROSITE" id="PS51186">
    <property type="entry name" value="GNAT"/>
    <property type="match status" value="1"/>
</dbReference>
<dbReference type="InterPro" id="IPR016181">
    <property type="entry name" value="Acyl_CoA_acyltransferase"/>
</dbReference>
<dbReference type="PANTHER" id="PTHR13538:SF4">
    <property type="entry name" value="N-ALPHA-ACETYLTRANSFERASE 80"/>
    <property type="match status" value="1"/>
</dbReference>
<accession>A0A8S4PH75</accession>
<feature type="region of interest" description="Disordered" evidence="1">
    <location>
        <begin position="178"/>
        <end position="235"/>
    </location>
</feature>
<protein>
    <recommendedName>
        <fullName evidence="2">N-acetyltransferase domain-containing protein</fullName>
    </recommendedName>
</protein>
<dbReference type="SUPFAM" id="SSF55729">
    <property type="entry name" value="Acyl-CoA N-acyltransferases (Nat)"/>
    <property type="match status" value="1"/>
</dbReference>
<reference evidence="3" key="1">
    <citation type="submission" date="2022-03" db="EMBL/GenBank/DDBJ databases">
        <authorList>
            <person name="Martin C."/>
        </authorList>
    </citation>
    <scope>NUCLEOTIDE SEQUENCE</scope>
</reference>
<feature type="compositionally biased region" description="Basic and acidic residues" evidence="1">
    <location>
        <begin position="178"/>
        <end position="188"/>
    </location>
</feature>
<keyword evidence="4" id="KW-1185">Reference proteome</keyword>
<dbReference type="GO" id="GO:1905502">
    <property type="term" value="F:acetyl-CoA binding"/>
    <property type="evidence" value="ECO:0007669"/>
    <property type="project" value="TreeGrafter"/>
</dbReference>
<dbReference type="GO" id="GO:0008080">
    <property type="term" value="F:N-acetyltransferase activity"/>
    <property type="evidence" value="ECO:0007669"/>
    <property type="project" value="InterPro"/>
</dbReference>
<feature type="compositionally biased region" description="Polar residues" evidence="1">
    <location>
        <begin position="189"/>
        <end position="206"/>
    </location>
</feature>
<organism evidence="3 4">
    <name type="scientific">Owenia fusiformis</name>
    <name type="common">Polychaete worm</name>
    <dbReference type="NCBI Taxonomy" id="6347"/>
    <lineage>
        <taxon>Eukaryota</taxon>
        <taxon>Metazoa</taxon>
        <taxon>Spiralia</taxon>
        <taxon>Lophotrochozoa</taxon>
        <taxon>Annelida</taxon>
        <taxon>Polychaeta</taxon>
        <taxon>Sedentaria</taxon>
        <taxon>Canalipalpata</taxon>
        <taxon>Sabellida</taxon>
        <taxon>Oweniida</taxon>
        <taxon>Oweniidae</taxon>
        <taxon>Owenia</taxon>
    </lineage>
</organism>
<evidence type="ECO:0000313" key="4">
    <source>
        <dbReference type="Proteomes" id="UP000749559"/>
    </source>
</evidence>
<dbReference type="CDD" id="cd04301">
    <property type="entry name" value="NAT_SF"/>
    <property type="match status" value="1"/>
</dbReference>
<name>A0A8S4PH75_OWEFU</name>
<sequence length="252" mass="27814">METICVLLHEHKHYLNKCVEILNEEWPRSVAAREHSLEKSMPNGNPPYPGLPCAMVLVAGTEPDKEAAILGHSRLMPVHGEENSCLIESVVVKKSHRGKGLGKKLMSCSGKQALNLGITTMYLVTMDKQDFYKHIGYSICEPVRLSSFMSCNRESKRPGYDEFLKQYLGSRGGCCAKDNKKAAPKQDSESVTSPDSSTITSASDTCIPSPPAPPLPPPPPPKDKKSSQKTKYGKSIVRIDPDDIFWMKKSLI</sequence>
<comment type="caution">
    <text evidence="3">The sequence shown here is derived from an EMBL/GenBank/DDBJ whole genome shotgun (WGS) entry which is preliminary data.</text>
</comment>
<proteinExistence type="predicted"/>